<accession>A0ABS6WGE1</accession>
<feature type="compositionally biased region" description="Polar residues" evidence="1">
    <location>
        <begin position="168"/>
        <end position="179"/>
    </location>
</feature>
<feature type="region of interest" description="Disordered" evidence="1">
    <location>
        <begin position="101"/>
        <end position="192"/>
    </location>
</feature>
<keyword evidence="3" id="KW-1185">Reference proteome</keyword>
<reference evidence="2 3" key="1">
    <citation type="submission" date="2021-05" db="EMBL/GenBank/DDBJ databases">
        <title>Phylogenetic classification of ten novel species belonging to the genus Bifidobacterium comprising B. colchicus sp. nov., B. abeli sp. nov., B. bicoloris sp. nov., B. guerezis sp. nov., B. rosaliae sp. nov., B. santillanensis sp. nov., B. argentati sp. nov., B. amazzoni sp. nov., B. pluviali sp. nov., and B. pinnaculum sp. nov.</title>
        <authorList>
            <person name="Lugli G.A."/>
            <person name="Ruiz Garcia L."/>
            <person name="Margolles A."/>
            <person name="Ventura M."/>
        </authorList>
    </citation>
    <scope>NUCLEOTIDE SEQUENCE [LARGE SCALE GENOMIC DNA]</scope>
    <source>
        <strain evidence="2 3">82T10</strain>
    </source>
</reference>
<feature type="compositionally biased region" description="Basic and acidic residues" evidence="1">
    <location>
        <begin position="180"/>
        <end position="189"/>
    </location>
</feature>
<gene>
    <name evidence="2" type="ORF">KIH79_09130</name>
</gene>
<proteinExistence type="predicted"/>
<dbReference type="EMBL" id="JAHBBH010000027">
    <property type="protein sequence ID" value="MBW3093080.1"/>
    <property type="molecule type" value="Genomic_DNA"/>
</dbReference>
<evidence type="ECO:0000256" key="1">
    <source>
        <dbReference type="SAM" id="MobiDB-lite"/>
    </source>
</evidence>
<dbReference type="Pfam" id="PF13730">
    <property type="entry name" value="HTH_36"/>
    <property type="match status" value="1"/>
</dbReference>
<protein>
    <submittedName>
        <fullName evidence="2">Helix-turn-helix domain-containing protein</fullName>
    </submittedName>
</protein>
<organism evidence="2 3">
    <name type="scientific">Bifidobacterium miconis</name>
    <dbReference type="NCBI Taxonomy" id="2834435"/>
    <lineage>
        <taxon>Bacteria</taxon>
        <taxon>Bacillati</taxon>
        <taxon>Actinomycetota</taxon>
        <taxon>Actinomycetes</taxon>
        <taxon>Bifidobacteriales</taxon>
        <taxon>Bifidobacteriaceae</taxon>
        <taxon>Bifidobacterium</taxon>
    </lineage>
</organism>
<evidence type="ECO:0000313" key="3">
    <source>
        <dbReference type="Proteomes" id="UP000700815"/>
    </source>
</evidence>
<dbReference type="RefSeq" id="WP_219059101.1">
    <property type="nucleotide sequence ID" value="NZ_JAHBBH010000027.1"/>
</dbReference>
<dbReference type="Proteomes" id="UP000700815">
    <property type="component" value="Unassembled WGS sequence"/>
</dbReference>
<evidence type="ECO:0000313" key="2">
    <source>
        <dbReference type="EMBL" id="MBW3093080.1"/>
    </source>
</evidence>
<name>A0ABS6WGE1_9BIFI</name>
<sequence>MSALLTGRAMRTKVGDRGAKQVLEHLCNYADENDRAWPSVSTLADECECSTSTVIRALRYLEKHGLLERDEEYGTRYGADRSPYVYHITLAQAEQVEYTRRRAKAKQAERAKKRGVTHDTPHPDDGVSSATPRGVAPTTPRGVSKTDDGVAPVTPRGVAPVTKRGVTHDTQTYIEQSLRTSKERVRAHTTDTTTTRLQALAAFTPTSSHRKLAADYHVDCDWELTKFLGKIAETGKPPANPDAAFTNWLHRARELNLTTPPALAGQSGGQSDLERRARKLLTSSRLVKRRYPDEATRLQWVPQVARMISEGVESGEIVNRLTYGTADELAAKGIIVDDLATIA</sequence>
<comment type="caution">
    <text evidence="2">The sequence shown here is derived from an EMBL/GenBank/DDBJ whole genome shotgun (WGS) entry which is preliminary data.</text>
</comment>
<feature type="compositionally biased region" description="Basic and acidic residues" evidence="1">
    <location>
        <begin position="106"/>
        <end position="125"/>
    </location>
</feature>